<dbReference type="FunFam" id="1.20.1090.10:FF:000001">
    <property type="entry name" value="Aldehyde-alcohol dehydrogenase"/>
    <property type="match status" value="1"/>
</dbReference>
<evidence type="ECO:0000259" key="3">
    <source>
        <dbReference type="Pfam" id="PF25137"/>
    </source>
</evidence>
<dbReference type="PANTHER" id="PTHR11496:SF83">
    <property type="entry name" value="HYDROXYACID-OXOACID TRANSHYDROGENASE, MITOCHONDRIAL"/>
    <property type="match status" value="1"/>
</dbReference>
<dbReference type="InterPro" id="IPR039697">
    <property type="entry name" value="Alcohol_dehydrogenase_Fe"/>
</dbReference>
<evidence type="ECO:0000313" key="5">
    <source>
        <dbReference type="Proteomes" id="UP000675664"/>
    </source>
</evidence>
<feature type="domain" description="Alcohol dehydrogenase iron-type/glycerol dehydrogenase GldA" evidence="2">
    <location>
        <begin position="7"/>
        <end position="175"/>
    </location>
</feature>
<dbReference type="RefSeq" id="WP_227019093.1">
    <property type="nucleotide sequence ID" value="NZ_JAGSND010000009.1"/>
</dbReference>
<dbReference type="Gene3D" id="1.20.1090.10">
    <property type="entry name" value="Dehydroquinate synthase-like - alpha domain"/>
    <property type="match status" value="1"/>
</dbReference>
<dbReference type="Proteomes" id="UP000675664">
    <property type="component" value="Unassembled WGS sequence"/>
</dbReference>
<dbReference type="InterPro" id="IPR018211">
    <property type="entry name" value="ADH_Fe_CS"/>
</dbReference>
<evidence type="ECO:0000256" key="1">
    <source>
        <dbReference type="ARBA" id="ARBA00023002"/>
    </source>
</evidence>
<dbReference type="FunFam" id="3.40.50.1970:FF:000003">
    <property type="entry name" value="Alcohol dehydrogenase, iron-containing"/>
    <property type="match status" value="1"/>
</dbReference>
<dbReference type="AlphaFoldDB" id="A0A8J7W4M5"/>
<sequence length="390" mass="42502">MQRFTIPRDLYFGDNAIEYLATVKGTKAFIVYGSNRLESDGVIGKMQDYLKQAGIESTTFSGVEHDPSVATVREGVRQMNEFQPDLIIAIGGGSPIDAAKAMWIFYEHPDFTFEEAAKPFNLPAMRNKAHFIAISTTSGTATEVTSFSVITDNETGIKYPIADYNITPDVAILDTTLVEKMPQKLVANTGMDALTHALEAYVSTVANPFTDALAMRSIEMIVKNLVKSYNGDMEARKQMHLAQNLAGMSFSNAILGIAHSMAHKSGAILDVPHGLANAIYLPNTVLFNSKNAVAGSRYAEIAQRIGLNGNNEQELITALVDQIKKMRSELGMAGSLKEFGIDEEVFMSKVDNMAVTAVADPCTSTNPREITPEKMKALYIAAYNGEDIAF</sequence>
<dbReference type="InterPro" id="IPR001670">
    <property type="entry name" value="ADH_Fe/GldA"/>
</dbReference>
<dbReference type="SUPFAM" id="SSF56796">
    <property type="entry name" value="Dehydroquinate synthase-like"/>
    <property type="match status" value="1"/>
</dbReference>
<evidence type="ECO:0000259" key="2">
    <source>
        <dbReference type="Pfam" id="PF00465"/>
    </source>
</evidence>
<reference evidence="4" key="1">
    <citation type="submission" date="2021-04" db="EMBL/GenBank/DDBJ databases">
        <title>Sinoanaerobacter chloroacetimidivorans sp. nov., an obligate anaerobic bacterium isolated from anaerobic sludge.</title>
        <authorList>
            <person name="Bao Y."/>
        </authorList>
    </citation>
    <scope>NUCLEOTIDE SEQUENCE</scope>
    <source>
        <strain evidence="4">BAD-6</strain>
    </source>
</reference>
<protein>
    <submittedName>
        <fullName evidence="4">Iron-containing alcohol dehydrogenase</fullName>
    </submittedName>
</protein>
<organism evidence="4 5">
    <name type="scientific">Sinanaerobacter chloroacetimidivorans</name>
    <dbReference type="NCBI Taxonomy" id="2818044"/>
    <lineage>
        <taxon>Bacteria</taxon>
        <taxon>Bacillati</taxon>
        <taxon>Bacillota</taxon>
        <taxon>Clostridia</taxon>
        <taxon>Peptostreptococcales</taxon>
        <taxon>Anaerovoracaceae</taxon>
        <taxon>Sinanaerobacter</taxon>
    </lineage>
</organism>
<keyword evidence="1" id="KW-0560">Oxidoreductase</keyword>
<dbReference type="PANTHER" id="PTHR11496">
    <property type="entry name" value="ALCOHOL DEHYDROGENASE"/>
    <property type="match status" value="1"/>
</dbReference>
<dbReference type="GO" id="GO:0004022">
    <property type="term" value="F:alcohol dehydrogenase (NAD+) activity"/>
    <property type="evidence" value="ECO:0007669"/>
    <property type="project" value="UniProtKB-ARBA"/>
</dbReference>
<feature type="domain" description="Fe-containing alcohol dehydrogenase-like C-terminal" evidence="3">
    <location>
        <begin position="187"/>
        <end position="383"/>
    </location>
</feature>
<keyword evidence="5" id="KW-1185">Reference proteome</keyword>
<dbReference type="CDD" id="cd08179">
    <property type="entry name" value="NADPH_BDH"/>
    <property type="match status" value="1"/>
</dbReference>
<dbReference type="PROSITE" id="PS00913">
    <property type="entry name" value="ADH_IRON_1"/>
    <property type="match status" value="1"/>
</dbReference>
<dbReference type="InterPro" id="IPR056798">
    <property type="entry name" value="ADH_Fe_C"/>
</dbReference>
<proteinExistence type="predicted"/>
<dbReference type="InterPro" id="IPR034802">
    <property type="entry name" value="NADPH_BDH"/>
</dbReference>
<accession>A0A8J7W4M5</accession>
<evidence type="ECO:0000313" key="4">
    <source>
        <dbReference type="EMBL" id="MBR0598966.1"/>
    </source>
</evidence>
<comment type="caution">
    <text evidence="4">The sequence shown here is derived from an EMBL/GenBank/DDBJ whole genome shotgun (WGS) entry which is preliminary data.</text>
</comment>
<dbReference type="GO" id="GO:0046872">
    <property type="term" value="F:metal ion binding"/>
    <property type="evidence" value="ECO:0007669"/>
    <property type="project" value="InterPro"/>
</dbReference>
<gene>
    <name evidence="4" type="ORF">KCX82_13835</name>
</gene>
<dbReference type="Pfam" id="PF25137">
    <property type="entry name" value="ADH_Fe_C"/>
    <property type="match status" value="1"/>
</dbReference>
<reference evidence="4" key="2">
    <citation type="submission" date="2021-04" db="EMBL/GenBank/DDBJ databases">
        <authorList>
            <person name="Liu J."/>
        </authorList>
    </citation>
    <scope>NUCLEOTIDE SEQUENCE</scope>
    <source>
        <strain evidence="4">BAD-6</strain>
    </source>
</reference>
<dbReference type="Pfam" id="PF00465">
    <property type="entry name" value="Fe-ADH"/>
    <property type="match status" value="1"/>
</dbReference>
<dbReference type="Gene3D" id="3.40.50.1970">
    <property type="match status" value="1"/>
</dbReference>
<dbReference type="EMBL" id="JAGSND010000009">
    <property type="protein sequence ID" value="MBR0598966.1"/>
    <property type="molecule type" value="Genomic_DNA"/>
</dbReference>
<name>A0A8J7W4M5_9FIRM</name>